<feature type="compositionally biased region" description="Basic and acidic residues" evidence="1">
    <location>
        <begin position="218"/>
        <end position="228"/>
    </location>
</feature>
<evidence type="ECO:0000256" key="1">
    <source>
        <dbReference type="SAM" id="MobiDB-lite"/>
    </source>
</evidence>
<reference evidence="2" key="1">
    <citation type="journal article" date="2019" name="bioRxiv">
        <title>The Genome of the Zebra Mussel, Dreissena polymorpha: A Resource for Invasive Species Research.</title>
        <authorList>
            <person name="McCartney M.A."/>
            <person name="Auch B."/>
            <person name="Kono T."/>
            <person name="Mallez S."/>
            <person name="Zhang Y."/>
            <person name="Obille A."/>
            <person name="Becker A."/>
            <person name="Abrahante J.E."/>
            <person name="Garbe J."/>
            <person name="Badalamenti J.P."/>
            <person name="Herman A."/>
            <person name="Mangelson H."/>
            <person name="Liachko I."/>
            <person name="Sullivan S."/>
            <person name="Sone E.D."/>
            <person name="Koren S."/>
            <person name="Silverstein K.A.T."/>
            <person name="Beckman K.B."/>
            <person name="Gohl D.M."/>
        </authorList>
    </citation>
    <scope>NUCLEOTIDE SEQUENCE</scope>
    <source>
        <strain evidence="2">Duluth1</strain>
        <tissue evidence="2">Whole animal</tissue>
    </source>
</reference>
<sequence>MASDPAMKSRKHPNEEPETPVKKMASDPAMKSRKHPNEEPETPVKKMASDPAMLRTQIRTHHEAMDGLREAFSNMAEEKEELMMELTEKKPTTAADIPQEIGDLNQMVAALEKENLKRTLAETEIKLSEAFREISDLRMMDHDAHPMLAPAPEVDHNIEVMNSHLTEFRAKIPNTQRSKLPPIQTPQEGSQLEEAVKYELTSKQSRELKLFQAGDMQGKGDKGDEEAMKAFTFEQQQKKLKETKDAKEEEWGHKKSQQLPN</sequence>
<feature type="compositionally biased region" description="Basic and acidic residues" evidence="1">
    <location>
        <begin position="35"/>
        <end position="48"/>
    </location>
</feature>
<name>A0A9D4NIE0_DREPO</name>
<reference evidence="2" key="2">
    <citation type="submission" date="2020-11" db="EMBL/GenBank/DDBJ databases">
        <authorList>
            <person name="McCartney M.A."/>
            <person name="Auch B."/>
            <person name="Kono T."/>
            <person name="Mallez S."/>
            <person name="Becker A."/>
            <person name="Gohl D.M."/>
            <person name="Silverstein K.A.T."/>
            <person name="Koren S."/>
            <person name="Bechman K.B."/>
            <person name="Herman A."/>
            <person name="Abrahante J.E."/>
            <person name="Garbe J."/>
        </authorList>
    </citation>
    <scope>NUCLEOTIDE SEQUENCE</scope>
    <source>
        <strain evidence="2">Duluth1</strain>
        <tissue evidence="2">Whole animal</tissue>
    </source>
</reference>
<gene>
    <name evidence="2" type="ORF">DPMN_019383</name>
</gene>
<dbReference type="AlphaFoldDB" id="A0A9D4NIE0"/>
<protein>
    <submittedName>
        <fullName evidence="2">Uncharacterized protein</fullName>
    </submittedName>
</protein>
<feature type="compositionally biased region" description="Basic and acidic residues" evidence="1">
    <location>
        <begin position="12"/>
        <end position="25"/>
    </location>
</feature>
<feature type="region of interest" description="Disordered" evidence="1">
    <location>
        <begin position="211"/>
        <end position="261"/>
    </location>
</feature>
<feature type="region of interest" description="Disordered" evidence="1">
    <location>
        <begin position="1"/>
        <end position="53"/>
    </location>
</feature>
<feature type="compositionally biased region" description="Basic and acidic residues" evidence="1">
    <location>
        <begin position="236"/>
        <end position="253"/>
    </location>
</feature>
<dbReference type="EMBL" id="JAIWYP010000001">
    <property type="protein sequence ID" value="KAH3895223.1"/>
    <property type="molecule type" value="Genomic_DNA"/>
</dbReference>
<accession>A0A9D4NIE0</accession>
<organism evidence="2 3">
    <name type="scientific">Dreissena polymorpha</name>
    <name type="common">Zebra mussel</name>
    <name type="synonym">Mytilus polymorpha</name>
    <dbReference type="NCBI Taxonomy" id="45954"/>
    <lineage>
        <taxon>Eukaryota</taxon>
        <taxon>Metazoa</taxon>
        <taxon>Spiralia</taxon>
        <taxon>Lophotrochozoa</taxon>
        <taxon>Mollusca</taxon>
        <taxon>Bivalvia</taxon>
        <taxon>Autobranchia</taxon>
        <taxon>Heteroconchia</taxon>
        <taxon>Euheterodonta</taxon>
        <taxon>Imparidentia</taxon>
        <taxon>Neoheterodontei</taxon>
        <taxon>Myida</taxon>
        <taxon>Dreissenoidea</taxon>
        <taxon>Dreissenidae</taxon>
        <taxon>Dreissena</taxon>
    </lineage>
</organism>
<comment type="caution">
    <text evidence="2">The sequence shown here is derived from an EMBL/GenBank/DDBJ whole genome shotgun (WGS) entry which is preliminary data.</text>
</comment>
<keyword evidence="3" id="KW-1185">Reference proteome</keyword>
<dbReference type="Proteomes" id="UP000828390">
    <property type="component" value="Unassembled WGS sequence"/>
</dbReference>
<proteinExistence type="predicted"/>
<evidence type="ECO:0000313" key="3">
    <source>
        <dbReference type="Proteomes" id="UP000828390"/>
    </source>
</evidence>
<evidence type="ECO:0000313" key="2">
    <source>
        <dbReference type="EMBL" id="KAH3895223.1"/>
    </source>
</evidence>